<keyword evidence="5" id="KW-0067">ATP-binding</keyword>
<proteinExistence type="inferred from homology"/>
<dbReference type="RefSeq" id="WP_088561987.1">
    <property type="nucleotide sequence ID" value="NZ_FYEH01000009.1"/>
</dbReference>
<comment type="similarity">
    <text evidence="1">Belongs to the carbohydrate kinase PfkB family.</text>
</comment>
<dbReference type="PANTHER" id="PTHR43085:SF1">
    <property type="entry name" value="PSEUDOURIDINE KINASE-RELATED"/>
    <property type="match status" value="1"/>
</dbReference>
<dbReference type="InterPro" id="IPR011611">
    <property type="entry name" value="PfkB_dom"/>
</dbReference>
<gene>
    <name evidence="7" type="ORF">SAMN07250955_10945</name>
</gene>
<evidence type="ECO:0000256" key="5">
    <source>
        <dbReference type="ARBA" id="ARBA00022840"/>
    </source>
</evidence>
<dbReference type="Gene3D" id="3.40.1190.20">
    <property type="match status" value="1"/>
</dbReference>
<keyword evidence="8" id="KW-1185">Reference proteome</keyword>
<sequence>MNAGKIVTLGEILVEIMAQDVGQSFRSAGPLVGPFASGAPAIFIDQVAKLGHPCGMISAVGDDDFGWLNIERLKQDGVDVGAIAISEEYPTGSAFVRYRDNGERDFVFNIKHSACSKIAVDAAAERLLEDCGHFHVMGSSLFSFRMIDAMKKAIEIVKAKGGTISFDPNVRKEMLNIPEMRAALEFMLGYCDIFLPSGPELMLLTEAKDEASAIDEILKQGVQSIVVKRGAEGSSYHDGTTTLRAPPLLTKEIDPTGAGDCFGATFVTCRRLGRSIEESLLYANASGARTVTVRGPMEGASTFAELDAFISERRQAGASA</sequence>
<protein>
    <submittedName>
        <fullName evidence="7">Sugar or nucleoside kinase, ribokinase family</fullName>
    </submittedName>
</protein>
<dbReference type="InterPro" id="IPR050306">
    <property type="entry name" value="PfkB_Carbo_kinase"/>
</dbReference>
<feature type="domain" description="Carbohydrate kinase PfkB" evidence="6">
    <location>
        <begin position="38"/>
        <end position="299"/>
    </location>
</feature>
<evidence type="ECO:0000256" key="4">
    <source>
        <dbReference type="ARBA" id="ARBA00022777"/>
    </source>
</evidence>
<dbReference type="SUPFAM" id="SSF53613">
    <property type="entry name" value="Ribokinase-like"/>
    <property type="match status" value="1"/>
</dbReference>
<dbReference type="CDD" id="cd01166">
    <property type="entry name" value="KdgK"/>
    <property type="match status" value="1"/>
</dbReference>
<name>A0A212RIF2_9PROT</name>
<reference evidence="7 8" key="1">
    <citation type="submission" date="2017-06" db="EMBL/GenBank/DDBJ databases">
        <authorList>
            <person name="Kim H.J."/>
            <person name="Triplett B.A."/>
        </authorList>
    </citation>
    <scope>NUCLEOTIDE SEQUENCE [LARGE SCALE GENOMIC DNA]</scope>
    <source>
        <strain evidence="7 8">B29T1</strain>
    </source>
</reference>
<keyword evidence="4 7" id="KW-0418">Kinase</keyword>
<dbReference type="GO" id="GO:0005524">
    <property type="term" value="F:ATP binding"/>
    <property type="evidence" value="ECO:0007669"/>
    <property type="project" value="UniProtKB-KW"/>
</dbReference>
<accession>A0A212RIF2</accession>
<dbReference type="Pfam" id="PF00294">
    <property type="entry name" value="PfkB"/>
    <property type="match status" value="1"/>
</dbReference>
<dbReference type="GO" id="GO:0016301">
    <property type="term" value="F:kinase activity"/>
    <property type="evidence" value="ECO:0007669"/>
    <property type="project" value="UniProtKB-KW"/>
</dbReference>
<evidence type="ECO:0000256" key="1">
    <source>
        <dbReference type="ARBA" id="ARBA00010688"/>
    </source>
</evidence>
<evidence type="ECO:0000313" key="8">
    <source>
        <dbReference type="Proteomes" id="UP000197065"/>
    </source>
</evidence>
<dbReference type="EMBL" id="FYEH01000009">
    <property type="protein sequence ID" value="SNB72174.1"/>
    <property type="molecule type" value="Genomic_DNA"/>
</dbReference>
<keyword evidence="3" id="KW-0547">Nucleotide-binding</keyword>
<dbReference type="AlphaFoldDB" id="A0A212RIF2"/>
<organism evidence="7 8">
    <name type="scientific">Arboricoccus pini</name>
    <dbReference type="NCBI Taxonomy" id="1963835"/>
    <lineage>
        <taxon>Bacteria</taxon>
        <taxon>Pseudomonadati</taxon>
        <taxon>Pseudomonadota</taxon>
        <taxon>Alphaproteobacteria</taxon>
        <taxon>Geminicoccales</taxon>
        <taxon>Geminicoccaceae</taxon>
        <taxon>Arboricoccus</taxon>
    </lineage>
</organism>
<keyword evidence="2" id="KW-0808">Transferase</keyword>
<dbReference type="InterPro" id="IPR029056">
    <property type="entry name" value="Ribokinase-like"/>
</dbReference>
<dbReference type="OrthoDB" id="9776822at2"/>
<evidence type="ECO:0000256" key="2">
    <source>
        <dbReference type="ARBA" id="ARBA00022679"/>
    </source>
</evidence>
<evidence type="ECO:0000256" key="3">
    <source>
        <dbReference type="ARBA" id="ARBA00022741"/>
    </source>
</evidence>
<dbReference type="PANTHER" id="PTHR43085">
    <property type="entry name" value="HEXOKINASE FAMILY MEMBER"/>
    <property type="match status" value="1"/>
</dbReference>
<evidence type="ECO:0000259" key="6">
    <source>
        <dbReference type="Pfam" id="PF00294"/>
    </source>
</evidence>
<evidence type="ECO:0000313" key="7">
    <source>
        <dbReference type="EMBL" id="SNB72174.1"/>
    </source>
</evidence>
<dbReference type="Proteomes" id="UP000197065">
    <property type="component" value="Unassembled WGS sequence"/>
</dbReference>